<dbReference type="PROSITE" id="PS50878">
    <property type="entry name" value="RT_POL"/>
    <property type="match status" value="1"/>
</dbReference>
<name>A0ABQ7VLR3_SOLTU</name>
<dbReference type="CDD" id="cd01650">
    <property type="entry name" value="RT_nLTR_like"/>
    <property type="match status" value="1"/>
</dbReference>
<feature type="domain" description="Reverse transcriptase" evidence="1">
    <location>
        <begin position="1"/>
        <end position="302"/>
    </location>
</feature>
<dbReference type="Pfam" id="PF00078">
    <property type="entry name" value="RVT_1"/>
    <property type="match status" value="1"/>
</dbReference>
<sequence length="311" mass="35174">MTHCGHAMTRDKHEVFIVFLRLKPSFFVGTESKDAYDFLVDCHELLHKMDKSKFVACEGIKVRVACEGIKVRVACEGIRPIACCTVLYKLIAKVLANRIQKVIASVISETQAGFIPRRKGVDNIILAHELVQAYNRKNVSPRCMIKVDIQKAYDTIDWRYLEQVMAGLGFPQRFIDWAARGLRQGDPMSPFLFAIVMEYLSRNLNDLANHKQFKYHPKCSRLKITHLSFADDLLMFAKGDPESIHMLQEKFNVFTAASGLQANLSKSAMYFGGVSGMVQNQIQQGLGYSFGELPFRYLGVPLATKKLSIVQ</sequence>
<dbReference type="PANTHER" id="PTHR31635">
    <property type="entry name" value="REVERSE TRANSCRIPTASE DOMAIN-CONTAINING PROTEIN-RELATED"/>
    <property type="match status" value="1"/>
</dbReference>
<protein>
    <recommendedName>
        <fullName evidence="1">Reverse transcriptase domain-containing protein</fullName>
    </recommendedName>
</protein>
<evidence type="ECO:0000313" key="3">
    <source>
        <dbReference type="Proteomes" id="UP000826656"/>
    </source>
</evidence>
<evidence type="ECO:0000313" key="2">
    <source>
        <dbReference type="EMBL" id="KAH0769465.1"/>
    </source>
</evidence>
<dbReference type="InterPro" id="IPR043502">
    <property type="entry name" value="DNA/RNA_pol_sf"/>
</dbReference>
<gene>
    <name evidence="2" type="ORF">KY290_013446</name>
</gene>
<reference evidence="2 3" key="1">
    <citation type="journal article" date="2021" name="bioRxiv">
        <title>Chromosome-scale and haplotype-resolved genome assembly of a tetraploid potato cultivar.</title>
        <authorList>
            <person name="Sun H."/>
            <person name="Jiao W.-B."/>
            <person name="Krause K."/>
            <person name="Campoy J.A."/>
            <person name="Goel M."/>
            <person name="Folz-Donahue K."/>
            <person name="Kukat C."/>
            <person name="Huettel B."/>
            <person name="Schneeberger K."/>
        </authorList>
    </citation>
    <scope>NUCLEOTIDE SEQUENCE [LARGE SCALE GENOMIC DNA]</scope>
    <source>
        <strain evidence="2">SolTubOtavaFocal</strain>
        <tissue evidence="2">Leaves</tissue>
    </source>
</reference>
<organism evidence="2 3">
    <name type="scientific">Solanum tuberosum</name>
    <name type="common">Potato</name>
    <dbReference type="NCBI Taxonomy" id="4113"/>
    <lineage>
        <taxon>Eukaryota</taxon>
        <taxon>Viridiplantae</taxon>
        <taxon>Streptophyta</taxon>
        <taxon>Embryophyta</taxon>
        <taxon>Tracheophyta</taxon>
        <taxon>Spermatophyta</taxon>
        <taxon>Magnoliopsida</taxon>
        <taxon>eudicotyledons</taxon>
        <taxon>Gunneridae</taxon>
        <taxon>Pentapetalae</taxon>
        <taxon>asterids</taxon>
        <taxon>lamiids</taxon>
        <taxon>Solanales</taxon>
        <taxon>Solanaceae</taxon>
        <taxon>Solanoideae</taxon>
        <taxon>Solaneae</taxon>
        <taxon>Solanum</taxon>
    </lineage>
</organism>
<dbReference type="PANTHER" id="PTHR31635:SF196">
    <property type="entry name" value="REVERSE TRANSCRIPTASE DOMAIN-CONTAINING PROTEIN-RELATED"/>
    <property type="match status" value="1"/>
</dbReference>
<accession>A0ABQ7VLR3</accession>
<keyword evidence="3" id="KW-1185">Reference proteome</keyword>
<comment type="caution">
    <text evidence="2">The sequence shown here is derived from an EMBL/GenBank/DDBJ whole genome shotgun (WGS) entry which is preliminary data.</text>
</comment>
<dbReference type="Proteomes" id="UP000826656">
    <property type="component" value="Unassembled WGS sequence"/>
</dbReference>
<proteinExistence type="predicted"/>
<dbReference type="SUPFAM" id="SSF56672">
    <property type="entry name" value="DNA/RNA polymerases"/>
    <property type="match status" value="1"/>
</dbReference>
<dbReference type="InterPro" id="IPR000477">
    <property type="entry name" value="RT_dom"/>
</dbReference>
<dbReference type="EMBL" id="JAIVGD010000011">
    <property type="protein sequence ID" value="KAH0769465.1"/>
    <property type="molecule type" value="Genomic_DNA"/>
</dbReference>
<evidence type="ECO:0000259" key="1">
    <source>
        <dbReference type="PROSITE" id="PS50878"/>
    </source>
</evidence>